<dbReference type="EMBL" id="LR134492">
    <property type="protein sequence ID" value="VEI63008.1"/>
    <property type="molecule type" value="Genomic_DNA"/>
</dbReference>
<protein>
    <submittedName>
        <fullName evidence="1">Uncharacterized protein</fullName>
    </submittedName>
</protein>
<proteinExistence type="predicted"/>
<sequence>MLVVLGTITDAPATLINVIHDLNAAQIVERFAGKKPQPVSENASLTDVAEKIA</sequence>
<gene>
    <name evidence="1" type="ORF">NCTC13193_00622</name>
</gene>
<dbReference type="Proteomes" id="UP000270487">
    <property type="component" value="Chromosome"/>
</dbReference>
<reference evidence="1 2" key="1">
    <citation type="submission" date="2018-12" db="EMBL/GenBank/DDBJ databases">
        <authorList>
            <consortium name="Pathogen Informatics"/>
        </authorList>
    </citation>
    <scope>NUCLEOTIDE SEQUENCE [LARGE SCALE GENOMIC DNA]</scope>
    <source>
        <strain evidence="1 2">NCTC13193</strain>
    </source>
</reference>
<evidence type="ECO:0000313" key="1">
    <source>
        <dbReference type="EMBL" id="VEI63008.1"/>
    </source>
</evidence>
<dbReference type="AlphaFoldDB" id="A0A3S4WDF6"/>
<accession>A0A3S4WDF6</accession>
<organism evidence="1 2">
    <name type="scientific">Serratia fonticola</name>
    <dbReference type="NCBI Taxonomy" id="47917"/>
    <lineage>
        <taxon>Bacteria</taxon>
        <taxon>Pseudomonadati</taxon>
        <taxon>Pseudomonadota</taxon>
        <taxon>Gammaproteobacteria</taxon>
        <taxon>Enterobacterales</taxon>
        <taxon>Yersiniaceae</taxon>
        <taxon>Serratia</taxon>
    </lineage>
</organism>
<name>A0A3S4WDF6_SERFO</name>
<evidence type="ECO:0000313" key="2">
    <source>
        <dbReference type="Proteomes" id="UP000270487"/>
    </source>
</evidence>